<dbReference type="InterPro" id="IPR055450">
    <property type="entry name" value="AP5Z1_ARM"/>
</dbReference>
<keyword evidence="1" id="KW-1133">Transmembrane helix</keyword>
<dbReference type="EMBL" id="OC001023">
    <property type="protein sequence ID" value="CAD7258936.1"/>
    <property type="molecule type" value="Genomic_DNA"/>
</dbReference>
<dbReference type="Pfam" id="PF25154">
    <property type="entry name" value="TPR_AP5Z1_C"/>
    <property type="match status" value="1"/>
</dbReference>
<dbReference type="InterPro" id="IPR056856">
    <property type="entry name" value="TPR_AP5Z1_C"/>
</dbReference>
<feature type="transmembrane region" description="Helical" evidence="1">
    <location>
        <begin position="1077"/>
        <end position="1099"/>
    </location>
</feature>
<dbReference type="Pfam" id="PF25153">
    <property type="entry name" value="TPR_AP5Z1"/>
    <property type="match status" value="1"/>
</dbReference>
<feature type="domain" description="AP-5 complex subunit zeta-1 ARM repeats" evidence="2">
    <location>
        <begin position="266"/>
        <end position="384"/>
    </location>
</feature>
<reference evidence="5" key="1">
    <citation type="submission" date="2020-11" db="EMBL/GenBank/DDBJ databases">
        <authorList>
            <person name="Tran Van P."/>
        </authorList>
    </citation>
    <scope>NUCLEOTIDE SEQUENCE</scope>
</reference>
<dbReference type="PANTHER" id="PTHR46488">
    <property type="entry name" value="AP-5 COMPLEX SUBUNIT ZETA-1"/>
    <property type="match status" value="1"/>
</dbReference>
<dbReference type="InterPro" id="IPR056857">
    <property type="entry name" value="TPR_AP5Z1_N"/>
</dbReference>
<name>A0A7R9FY87_TIMSH</name>
<evidence type="ECO:0000259" key="4">
    <source>
        <dbReference type="Pfam" id="PF25154"/>
    </source>
</evidence>
<feature type="domain" description="AP-5 complex subunit zeta-1 N-terminal TPR" evidence="3">
    <location>
        <begin position="109"/>
        <end position="231"/>
    </location>
</feature>
<organism evidence="5">
    <name type="scientific">Timema shepardi</name>
    <name type="common">Walking stick</name>
    <dbReference type="NCBI Taxonomy" id="629360"/>
    <lineage>
        <taxon>Eukaryota</taxon>
        <taxon>Metazoa</taxon>
        <taxon>Ecdysozoa</taxon>
        <taxon>Arthropoda</taxon>
        <taxon>Hexapoda</taxon>
        <taxon>Insecta</taxon>
        <taxon>Pterygota</taxon>
        <taxon>Neoptera</taxon>
        <taxon>Polyneoptera</taxon>
        <taxon>Phasmatodea</taxon>
        <taxon>Timematodea</taxon>
        <taxon>Timematoidea</taxon>
        <taxon>Timematidae</taxon>
        <taxon>Timema</taxon>
    </lineage>
</organism>
<sequence>MRNFPNHRVQEVWTQMVQKGVKGEYLRDILMFYLQHNLFPPLDQQSYNALLLTFSAKGVNKKMKNILEEISLYLQNSIAETVRFSSNTFATAELLSVIQVGGLVPLLDVSTVDKLVRLLEDNDLRHGEKGKVLFFLCQATGHFTDVISMDHVVRLNRLLSSWLWTPLTPISAGSQLFGRFESVATEVDGSPAADIFTVLTIVNIFNNSQMMNVHTFSVIREWLNHVPESSSNQTVEHALLLDAVNEYCSIVVEQCFRKAQKEDVGLQKAVMCEVLNIIHRVVQLDRSRAPKTLILVKRIYTHISDRFKSDHRDISILVRVFRFLLEFGDSTGYTPQHLYELFLGETLYRCYSSGLAAWDIAVFLCEQHNKLELLLSRFFPNILKLVACHPAALVEEFLHLLPAMISSANTMELFSSLLDLPLLSATLLLHQAPAVVQLDVASPLWGKLLESVSNPAHQLHYTYLLRKESGKMDPPGRLSSYLEVLADLRVHPLVMTCSEVTPLLIDVFLSAVEHQGNPHSLAEVLITMLRKVNKLYNVDGYPAAVYKILSKHLHQIVQLCPDGLLTNENAVSTYLSILDNCDTALDFYTHLVWAVGELASSTKSAHCNNYDVMTRLYETVESALYEILGKLSSKCVSLKLINIMAATLAKLASRCEDLIPRVMLCFHKVSTGISNTGLPTVDKQIVLSRVDELACILRNPTIAASVLTSSREEDPALSAVIIGEESPCVSAPVKAAVASDLGSQEDSTRTPLVAIDEGLEDTSQPSSQLVDVMRVRSMPMALMVSCRVLYFFQAARRIYSMRTPRDGVNNDLRRPTPFTELSDDCSSLSSAEFFPVVAVGQFFRCCSFQRGIRLDGRDGEVGRAVVHQPKPYVSHTHSYVRNNLVAWIRGEACRVVIHMSTSGYWAYALASSLLCPRKRNEVRPSIVCNLLNTGQSEHCWLTPMEHQGAAQFVACFGLISILEFLGEQAGFASCSIPDIYTRANYKFISSSVAPLWKIKAASLNNITFQSVNCDNATQAELPPFDSMKTEFGKQSLCAFCQYVPVCSAIFAFLWAVLFTMCGTGGKTKEGLSQPWRIVYPALIFNFLYLIISTTSSVLLEQGHDAFCDSFMVNMNETSCSNMDKYCVSSWTLSQITYAEVRHQQGVVISPGPRLKTSSWFNMLAWLLATVLLLLRCSCAADFEVIKITIHTPEPDHDEEAPQAVIFSPQDKNIHLRKDSNGKKVVVNPDLTMGGHSAHVPSGSGCGV</sequence>
<evidence type="ECO:0000313" key="5">
    <source>
        <dbReference type="EMBL" id="CAD7258936.1"/>
    </source>
</evidence>
<keyword evidence="1" id="KW-0472">Membrane</keyword>
<dbReference type="Pfam" id="PF14764">
    <property type="entry name" value="SPG48"/>
    <property type="match status" value="1"/>
</dbReference>
<dbReference type="PANTHER" id="PTHR46488:SF1">
    <property type="entry name" value="AP-5 COMPLEX SUBUNIT ZETA-1"/>
    <property type="match status" value="1"/>
</dbReference>
<dbReference type="AlphaFoldDB" id="A0A7R9FY87"/>
<evidence type="ECO:0000259" key="2">
    <source>
        <dbReference type="Pfam" id="PF14764"/>
    </source>
</evidence>
<protein>
    <submittedName>
        <fullName evidence="5">Uncharacterized protein</fullName>
    </submittedName>
</protein>
<evidence type="ECO:0000256" key="1">
    <source>
        <dbReference type="SAM" id="Phobius"/>
    </source>
</evidence>
<feature type="domain" description="AP-5 complex subunit zeta-1 C-terminal TPR" evidence="4">
    <location>
        <begin position="396"/>
        <end position="712"/>
    </location>
</feature>
<keyword evidence="1" id="KW-0812">Transmembrane</keyword>
<gene>
    <name evidence="5" type="ORF">TSIB3V08_LOCUS3156</name>
</gene>
<accession>A0A7R9FY87</accession>
<proteinExistence type="predicted"/>
<feature type="transmembrane region" description="Helical" evidence="1">
    <location>
        <begin position="1042"/>
        <end position="1065"/>
    </location>
</feature>
<feature type="transmembrane region" description="Helical" evidence="1">
    <location>
        <begin position="1159"/>
        <end position="1176"/>
    </location>
</feature>
<evidence type="ECO:0000259" key="3">
    <source>
        <dbReference type="Pfam" id="PF25153"/>
    </source>
</evidence>
<dbReference type="GO" id="GO:0044599">
    <property type="term" value="C:AP-5 adaptor complex"/>
    <property type="evidence" value="ECO:0007669"/>
    <property type="project" value="InterPro"/>
</dbReference>
<dbReference type="InterPro" id="IPR028222">
    <property type="entry name" value="AP5Z1"/>
</dbReference>